<evidence type="ECO:0000313" key="1">
    <source>
        <dbReference type="EMBL" id="GAA4928054.1"/>
    </source>
</evidence>
<dbReference type="EMBL" id="BAABLW010000007">
    <property type="protein sequence ID" value="GAA4928054.1"/>
    <property type="molecule type" value="Genomic_DNA"/>
</dbReference>
<sequence length="76" mass="8134">MADTPDVRPVGDLPNEMGKTAVRELHHAGISSLAEVAQHTRKELLSIHGVGPKAIRILEPALAAAGLDFMEGRTLR</sequence>
<reference evidence="2" key="1">
    <citation type="journal article" date="2019" name="Int. J. Syst. Evol. Microbiol.">
        <title>The Global Catalogue of Microorganisms (GCM) 10K type strain sequencing project: providing services to taxonomists for standard genome sequencing and annotation.</title>
        <authorList>
            <consortium name="The Broad Institute Genomics Platform"/>
            <consortium name="The Broad Institute Genome Sequencing Center for Infectious Disease"/>
            <person name="Wu L."/>
            <person name="Ma J."/>
        </authorList>
    </citation>
    <scope>NUCLEOTIDE SEQUENCE [LARGE SCALE GENOMIC DNA]</scope>
    <source>
        <strain evidence="2">JCM 19129</strain>
    </source>
</reference>
<evidence type="ECO:0000313" key="2">
    <source>
        <dbReference type="Proteomes" id="UP001500368"/>
    </source>
</evidence>
<accession>A0ABP9G7T1</accession>
<evidence type="ECO:0008006" key="3">
    <source>
        <dbReference type="Google" id="ProtNLM"/>
    </source>
</evidence>
<dbReference type="Gene3D" id="1.10.150.20">
    <property type="entry name" value="5' to 3' exonuclease, C-terminal subdomain"/>
    <property type="match status" value="1"/>
</dbReference>
<dbReference type="SUPFAM" id="SSF47789">
    <property type="entry name" value="C-terminal domain of RNA polymerase alpha subunit"/>
    <property type="match status" value="1"/>
</dbReference>
<dbReference type="Proteomes" id="UP001500368">
    <property type="component" value="Unassembled WGS sequence"/>
</dbReference>
<comment type="caution">
    <text evidence="1">The sequence shown here is derived from an EMBL/GenBank/DDBJ whole genome shotgun (WGS) entry which is preliminary data.</text>
</comment>
<gene>
    <name evidence="1" type="ORF">GCM10025790_27990</name>
</gene>
<protein>
    <recommendedName>
        <fullName evidence="3">DNA-binding protein</fullName>
    </recommendedName>
</protein>
<keyword evidence="2" id="KW-1185">Reference proteome</keyword>
<organism evidence="1 2">
    <name type="scientific">Nesterenkonia rhizosphaerae</name>
    <dbReference type="NCBI Taxonomy" id="1348272"/>
    <lineage>
        <taxon>Bacteria</taxon>
        <taxon>Bacillati</taxon>
        <taxon>Actinomycetota</taxon>
        <taxon>Actinomycetes</taxon>
        <taxon>Micrococcales</taxon>
        <taxon>Micrococcaceae</taxon>
        <taxon>Nesterenkonia</taxon>
    </lineage>
</organism>
<dbReference type="RefSeq" id="WP_345478597.1">
    <property type="nucleotide sequence ID" value="NZ_BAABLW010000007.1"/>
</dbReference>
<proteinExistence type="predicted"/>
<name>A0ABP9G7T1_9MICC</name>